<keyword evidence="1" id="KW-0433">Leucine-rich repeat</keyword>
<dbReference type="PANTHER" id="PTHR24112:SF9">
    <property type="entry name" value="PROTEIN PHOSPHATASE 1 REGULATORY SUBUNIT 37"/>
    <property type="match status" value="1"/>
</dbReference>
<sequence>MDTPAVTSWKSNHDKLHSVPSHRRTAQFCLLANSLPIIWGLIACLHQGERLDHRSCEALEVVLKSLHFDFINLQAAQLEENGAASLLDMISYYESTTHLDISDNSSMGTSGWRALAHLIKQSVCLSRLDVCNVPMVDYPALALSKALLTSRLTVLHLHNAQLSGMPLYTLVGALKVNRALRELHLTNNLLNSYQDALQLGDLLRYNTTLRTLELSRNAVADAGNMLMILVNNRNMHLFKVAQCKVYLTMWVWKSPQFCILNLPYS</sequence>
<dbReference type="InterPro" id="IPR032675">
    <property type="entry name" value="LRR_dom_sf"/>
</dbReference>
<evidence type="ECO:0000256" key="2">
    <source>
        <dbReference type="ARBA" id="ARBA00022737"/>
    </source>
</evidence>
<dbReference type="Proteomes" id="UP000694558">
    <property type="component" value="Chromosome 17"/>
</dbReference>
<name>A0A8D3AND1_SCOMX</name>
<accession>A0A8D3AND1</accession>
<dbReference type="SUPFAM" id="SSF52047">
    <property type="entry name" value="RNI-like"/>
    <property type="match status" value="1"/>
</dbReference>
<reference evidence="3" key="2">
    <citation type="submission" date="2025-08" db="UniProtKB">
        <authorList>
            <consortium name="Ensembl"/>
        </authorList>
    </citation>
    <scope>IDENTIFICATION</scope>
</reference>
<reference evidence="3" key="1">
    <citation type="submission" date="2023-05" db="EMBL/GenBank/DDBJ databases">
        <title>High-quality long-read genome of Scophthalmus maximus.</title>
        <authorList>
            <person name="Lien S."/>
            <person name="Martinez P."/>
        </authorList>
    </citation>
    <scope>NUCLEOTIDE SEQUENCE [LARGE SCALE GENOMIC DNA]</scope>
</reference>
<keyword evidence="2" id="KW-0677">Repeat</keyword>
<dbReference type="PANTHER" id="PTHR24112">
    <property type="entry name" value="LEUCINE-RICH REPEAT, ISOFORM F-RELATED"/>
    <property type="match status" value="1"/>
</dbReference>
<evidence type="ECO:0000313" key="4">
    <source>
        <dbReference type="Proteomes" id="UP000694558"/>
    </source>
</evidence>
<dbReference type="InterPro" id="IPR051279">
    <property type="entry name" value="PP1-Reg/Actin-Interact_Protein"/>
</dbReference>
<dbReference type="Gene3D" id="3.80.10.10">
    <property type="entry name" value="Ribonuclease Inhibitor"/>
    <property type="match status" value="1"/>
</dbReference>
<evidence type="ECO:0000313" key="3">
    <source>
        <dbReference type="Ensembl" id="ENSSMAP00000020914.2"/>
    </source>
</evidence>
<proteinExistence type="predicted"/>
<dbReference type="AlphaFoldDB" id="A0A8D3AND1"/>
<dbReference type="Ensembl" id="ENSSMAT00000021165.2">
    <property type="protein sequence ID" value="ENSSMAP00000020914.2"/>
    <property type="gene ID" value="ENSSMAG00000012808.2"/>
</dbReference>
<organism evidence="3 4">
    <name type="scientific">Scophthalmus maximus</name>
    <name type="common">Turbot</name>
    <name type="synonym">Psetta maxima</name>
    <dbReference type="NCBI Taxonomy" id="52904"/>
    <lineage>
        <taxon>Eukaryota</taxon>
        <taxon>Metazoa</taxon>
        <taxon>Chordata</taxon>
        <taxon>Craniata</taxon>
        <taxon>Vertebrata</taxon>
        <taxon>Euteleostomi</taxon>
        <taxon>Actinopterygii</taxon>
        <taxon>Neopterygii</taxon>
        <taxon>Teleostei</taxon>
        <taxon>Neoteleostei</taxon>
        <taxon>Acanthomorphata</taxon>
        <taxon>Carangaria</taxon>
        <taxon>Pleuronectiformes</taxon>
        <taxon>Pleuronectoidei</taxon>
        <taxon>Scophthalmidae</taxon>
        <taxon>Scophthalmus</taxon>
    </lineage>
</organism>
<evidence type="ECO:0000256" key="1">
    <source>
        <dbReference type="ARBA" id="ARBA00022614"/>
    </source>
</evidence>
<dbReference type="GeneTree" id="ENSGT00940000157454"/>
<protein>
    <submittedName>
        <fullName evidence="3">Si:dkey-288a3.2</fullName>
    </submittedName>
</protein>